<organism evidence="6 7">
    <name type="scientific">Acidovorax soli</name>
    <dbReference type="NCBI Taxonomy" id="592050"/>
    <lineage>
        <taxon>Bacteria</taxon>
        <taxon>Pseudomonadati</taxon>
        <taxon>Pseudomonadota</taxon>
        <taxon>Betaproteobacteria</taxon>
        <taxon>Burkholderiales</taxon>
        <taxon>Comamonadaceae</taxon>
        <taxon>Acidovorax</taxon>
    </lineage>
</organism>
<evidence type="ECO:0000256" key="4">
    <source>
        <dbReference type="ARBA" id="ARBA00023163"/>
    </source>
</evidence>
<evidence type="ECO:0000256" key="1">
    <source>
        <dbReference type="ARBA" id="ARBA00009437"/>
    </source>
</evidence>
<evidence type="ECO:0000313" key="6">
    <source>
        <dbReference type="EMBL" id="MBB6563836.1"/>
    </source>
</evidence>
<feature type="domain" description="HTH lysR-type" evidence="5">
    <location>
        <begin position="6"/>
        <end position="63"/>
    </location>
</feature>
<evidence type="ECO:0000256" key="3">
    <source>
        <dbReference type="ARBA" id="ARBA00023125"/>
    </source>
</evidence>
<dbReference type="GO" id="GO:0003677">
    <property type="term" value="F:DNA binding"/>
    <property type="evidence" value="ECO:0007669"/>
    <property type="project" value="UniProtKB-KW"/>
</dbReference>
<gene>
    <name evidence="6" type="ORF">HNP48_006562</name>
</gene>
<keyword evidence="3 6" id="KW-0238">DNA-binding</keyword>
<evidence type="ECO:0000259" key="5">
    <source>
        <dbReference type="PROSITE" id="PS50931"/>
    </source>
</evidence>
<dbReference type="InterPro" id="IPR036388">
    <property type="entry name" value="WH-like_DNA-bd_sf"/>
</dbReference>
<dbReference type="EMBL" id="JACHLK010000024">
    <property type="protein sequence ID" value="MBB6563836.1"/>
    <property type="molecule type" value="Genomic_DNA"/>
</dbReference>
<name>A0A7X0UCV0_9BURK</name>
<dbReference type="Gene3D" id="3.40.190.10">
    <property type="entry name" value="Periplasmic binding protein-like II"/>
    <property type="match status" value="2"/>
</dbReference>
<dbReference type="InterPro" id="IPR050389">
    <property type="entry name" value="LysR-type_TF"/>
</dbReference>
<comment type="similarity">
    <text evidence="1">Belongs to the LysR transcriptional regulatory family.</text>
</comment>
<evidence type="ECO:0000313" key="7">
    <source>
        <dbReference type="Proteomes" id="UP000575083"/>
    </source>
</evidence>
<comment type="caution">
    <text evidence="6">The sequence shown here is derived from an EMBL/GenBank/DDBJ whole genome shotgun (WGS) entry which is preliminary data.</text>
</comment>
<dbReference type="PRINTS" id="PR00039">
    <property type="entry name" value="HTHLYSR"/>
</dbReference>
<keyword evidence="7" id="KW-1185">Reference proteome</keyword>
<dbReference type="InterPro" id="IPR000847">
    <property type="entry name" value="LysR_HTH_N"/>
</dbReference>
<dbReference type="SUPFAM" id="SSF46785">
    <property type="entry name" value="Winged helix' DNA-binding domain"/>
    <property type="match status" value="1"/>
</dbReference>
<dbReference type="SUPFAM" id="SSF53850">
    <property type="entry name" value="Periplasmic binding protein-like II"/>
    <property type="match status" value="1"/>
</dbReference>
<dbReference type="Proteomes" id="UP000575083">
    <property type="component" value="Unassembled WGS sequence"/>
</dbReference>
<keyword evidence="4" id="KW-0804">Transcription</keyword>
<reference evidence="6 7" key="1">
    <citation type="submission" date="2020-08" db="EMBL/GenBank/DDBJ databases">
        <title>Functional genomics of gut bacteria from endangered species of beetles.</title>
        <authorList>
            <person name="Carlos-Shanley C."/>
        </authorList>
    </citation>
    <scope>NUCLEOTIDE SEQUENCE [LARGE SCALE GENOMIC DNA]</scope>
    <source>
        <strain evidence="6 7">S00198</strain>
    </source>
</reference>
<proteinExistence type="inferred from homology"/>
<keyword evidence="2" id="KW-0805">Transcription regulation</keyword>
<dbReference type="InterPro" id="IPR037402">
    <property type="entry name" value="YidZ_PBP2"/>
</dbReference>
<dbReference type="Pfam" id="PF00126">
    <property type="entry name" value="HTH_1"/>
    <property type="match status" value="1"/>
</dbReference>
<dbReference type="PANTHER" id="PTHR30118">
    <property type="entry name" value="HTH-TYPE TRANSCRIPTIONAL REGULATOR LEUO-RELATED"/>
    <property type="match status" value="1"/>
</dbReference>
<dbReference type="PROSITE" id="PS50931">
    <property type="entry name" value="HTH_LYSR"/>
    <property type="match status" value="1"/>
</dbReference>
<dbReference type="PANTHER" id="PTHR30118:SF15">
    <property type="entry name" value="TRANSCRIPTIONAL REGULATORY PROTEIN"/>
    <property type="match status" value="1"/>
</dbReference>
<dbReference type="InterPro" id="IPR036390">
    <property type="entry name" value="WH_DNA-bd_sf"/>
</dbReference>
<dbReference type="InterPro" id="IPR005119">
    <property type="entry name" value="LysR_subst-bd"/>
</dbReference>
<protein>
    <submittedName>
        <fullName evidence="6">DNA-binding transcriptional LysR family regulator</fullName>
    </submittedName>
</protein>
<dbReference type="RefSeq" id="WP_184865258.1">
    <property type="nucleotide sequence ID" value="NZ_JACHLK010000024.1"/>
</dbReference>
<accession>A0A7X0UCV0</accession>
<dbReference type="AlphaFoldDB" id="A0A7X0UCV0"/>
<dbReference type="Gene3D" id="1.10.10.10">
    <property type="entry name" value="Winged helix-like DNA-binding domain superfamily/Winged helix DNA-binding domain"/>
    <property type="match status" value="1"/>
</dbReference>
<dbReference type="CDD" id="cd08417">
    <property type="entry name" value="PBP2_Nitroaromatics_like"/>
    <property type="match status" value="1"/>
</dbReference>
<sequence>MNLRSIDLNLLVVLQALLDEAHVTRAAERLGLSQPAMSNALERCRHLFGDPLLERARGGMRLTPKAEALREPLTRLLADAARVIDPHPQVDVATLRQTVRIVMADYPAVMVVGPLHARLAASAPGIALVVEPWHGAADALDAMARGRLDLAVSVFPVVDASFHREELLREEYAVCMRAGHPAAQDFNLDRWLQYPHVLVSGRGETRGALDQALLALQRTRRVGVVVPSFLLVPPLLASSDLIAMVPRRCLPVAAGGDDGAFAGLAVFEPPVAVEGFALHVAWHARRQQDAGVRFVAGVVAELLRG</sequence>
<dbReference type="Pfam" id="PF03466">
    <property type="entry name" value="LysR_substrate"/>
    <property type="match status" value="1"/>
</dbReference>
<evidence type="ECO:0000256" key="2">
    <source>
        <dbReference type="ARBA" id="ARBA00023015"/>
    </source>
</evidence>
<dbReference type="GO" id="GO:0003700">
    <property type="term" value="F:DNA-binding transcription factor activity"/>
    <property type="evidence" value="ECO:0007669"/>
    <property type="project" value="InterPro"/>
</dbReference>